<keyword evidence="3" id="KW-1185">Reference proteome</keyword>
<name>A0A7X5U2M5_9MYCO</name>
<dbReference type="AlphaFoldDB" id="A0A7X5U2M5"/>
<feature type="transmembrane region" description="Helical" evidence="1">
    <location>
        <begin position="553"/>
        <end position="574"/>
    </location>
</feature>
<dbReference type="RefSeq" id="WP_167162070.1">
    <property type="nucleotide sequence ID" value="NZ_JAANOW010000002.1"/>
</dbReference>
<evidence type="ECO:0000313" key="2">
    <source>
        <dbReference type="EMBL" id="NIH97236.1"/>
    </source>
</evidence>
<organism evidence="2 3">
    <name type="scientific">Mycolicibacterium fluoranthenivorans</name>
    <dbReference type="NCBI Taxonomy" id="258505"/>
    <lineage>
        <taxon>Bacteria</taxon>
        <taxon>Bacillati</taxon>
        <taxon>Actinomycetota</taxon>
        <taxon>Actinomycetes</taxon>
        <taxon>Mycobacteriales</taxon>
        <taxon>Mycobacteriaceae</taxon>
        <taxon>Mycolicibacterium</taxon>
    </lineage>
</organism>
<proteinExistence type="predicted"/>
<keyword evidence="1" id="KW-1133">Transmembrane helix</keyword>
<keyword evidence="1" id="KW-0812">Transmembrane</keyword>
<evidence type="ECO:0000256" key="1">
    <source>
        <dbReference type="SAM" id="Phobius"/>
    </source>
</evidence>
<evidence type="ECO:0000313" key="3">
    <source>
        <dbReference type="Proteomes" id="UP000547444"/>
    </source>
</evidence>
<sequence length="683" mass="71623">MTYTREEWVERLNTAAGAGGFLDLGDESAPFPADALREFIFRGGPDLDYPAGITIFSVRIEGLLDLSYLTFLRPLRILGSFIEGPVDLTASTMGTLDFTGTSVQSLSMDGAKVTGDVLLRDGFKSAGEVSCLGTQIGGTLALAHATLQNRGGIALGLDGAAVTGGIVADNLRTTGVVRGVGVRVAGQMILNGAKLINEGGTALSLDGAEIHAGLFASDGFTAVGEVRALSASIGNWLSFRDAHVVHDGANGVALDRSTITGILDLRGATFTNPGGDALSIENLRIVGNVLMSDAFRTEGRVRAGGIKIEGSLSVEQASLNNAGGDALSLPGAEISNGFFARQLTVHGRVFAPVLLVGGQLDMEGASLINHDDATLLLDGSTITGDFLLRQCSVIGGISASGLKVSGRFILAGTELLSEKTGALWLAGASIREMILGNLRVEGRFDLTRASITELDVVGDPPAPLAAAGWDIGNLHGPMHNNWAAVDRWLATAPAEVSSVQPWQEMADVFKNNGNPSGARHLRYSAAKRLARQSSTFEKAVGYANQAVIGYGYYPFRVVLSFAAVLFVTWALVHLGRSNIVPAKPEEALKAVQAHAAQTHTQAPQSPITGATPCEILHPSYPCLQPITFTFTNLLPTSGSTSITPDWGSRSDSWLTVALILSKIIAWALVALFLAGISGLLRKE</sequence>
<dbReference type="EMBL" id="JAANOW010000002">
    <property type="protein sequence ID" value="NIH97236.1"/>
    <property type="molecule type" value="Genomic_DNA"/>
</dbReference>
<comment type="caution">
    <text evidence="2">The sequence shown here is derived from an EMBL/GenBank/DDBJ whole genome shotgun (WGS) entry which is preliminary data.</text>
</comment>
<keyword evidence="1" id="KW-0472">Membrane</keyword>
<protein>
    <recommendedName>
        <fullName evidence="4">Membrane-associated oxidoreductase</fullName>
    </recommendedName>
</protein>
<dbReference type="Proteomes" id="UP000547444">
    <property type="component" value="Unassembled WGS sequence"/>
</dbReference>
<reference evidence="2 3" key="1">
    <citation type="submission" date="2020-03" db="EMBL/GenBank/DDBJ databases">
        <title>Sequencing the genomes of 1000 actinobacteria strains.</title>
        <authorList>
            <person name="Klenk H.-P."/>
        </authorList>
    </citation>
    <scope>NUCLEOTIDE SEQUENCE [LARGE SCALE GENOMIC DNA]</scope>
    <source>
        <strain evidence="2 3">DSM 44556</strain>
    </source>
</reference>
<feature type="transmembrane region" description="Helical" evidence="1">
    <location>
        <begin position="653"/>
        <end position="680"/>
    </location>
</feature>
<accession>A0A7X5U2M5</accession>
<evidence type="ECO:0008006" key="4">
    <source>
        <dbReference type="Google" id="ProtNLM"/>
    </source>
</evidence>
<gene>
    <name evidence="2" type="ORF">FHU31_004226</name>
</gene>